<proteinExistence type="predicted"/>
<sequence>MKFPVKCAHLCDVPISISCFEFLQDLFRGVEVLVRHTGERICEDIAFQNRSELKQLHYLFGGQRGYNGAFVDF</sequence>
<accession>A0A1G5ZZE5</accession>
<evidence type="ECO:0000313" key="1">
    <source>
        <dbReference type="EMBL" id="SDB00128.1"/>
    </source>
</evidence>
<name>A0A1G5ZZE5_9HYPH</name>
<dbReference type="Proteomes" id="UP000198588">
    <property type="component" value="Unassembled WGS sequence"/>
</dbReference>
<reference evidence="1 2" key="1">
    <citation type="submission" date="2016-10" db="EMBL/GenBank/DDBJ databases">
        <authorList>
            <person name="de Groot N.N."/>
        </authorList>
    </citation>
    <scope>NUCLEOTIDE SEQUENCE [LARGE SCALE GENOMIC DNA]</scope>
    <source>
        <strain evidence="1 2">CGMCC 1.12097</strain>
    </source>
</reference>
<gene>
    <name evidence="1" type="ORF">SAMN02927914_06893</name>
</gene>
<evidence type="ECO:0000313" key="2">
    <source>
        <dbReference type="Proteomes" id="UP000198588"/>
    </source>
</evidence>
<dbReference type="AlphaFoldDB" id="A0A1G5ZZE5"/>
<protein>
    <submittedName>
        <fullName evidence="1">Uncharacterized protein</fullName>
    </submittedName>
</protein>
<dbReference type="EMBL" id="FMXM01000119">
    <property type="protein sequence ID" value="SDB00128.1"/>
    <property type="molecule type" value="Genomic_DNA"/>
</dbReference>
<organism evidence="1 2">
    <name type="scientific">Mesorhizobium qingshengii</name>
    <dbReference type="NCBI Taxonomy" id="1165689"/>
    <lineage>
        <taxon>Bacteria</taxon>
        <taxon>Pseudomonadati</taxon>
        <taxon>Pseudomonadota</taxon>
        <taxon>Alphaproteobacteria</taxon>
        <taxon>Hyphomicrobiales</taxon>
        <taxon>Phyllobacteriaceae</taxon>
        <taxon>Mesorhizobium</taxon>
    </lineage>
</organism>